<keyword evidence="15" id="KW-0325">Glycoprotein</keyword>
<dbReference type="PANTHER" id="PTHR47976">
    <property type="entry name" value="G-TYPE LECTIN S-RECEPTOR-LIKE SERINE/THREONINE-PROTEIN KINASE SD2-5"/>
    <property type="match status" value="1"/>
</dbReference>
<dbReference type="InterPro" id="IPR036426">
    <property type="entry name" value="Bulb-type_lectin_dom_sf"/>
</dbReference>
<comment type="catalytic activity">
    <reaction evidence="16 18">
        <text>L-threonyl-[protein] + ATP = O-phospho-L-threonyl-[protein] + ADP + H(+)</text>
        <dbReference type="Rhea" id="RHEA:46608"/>
        <dbReference type="Rhea" id="RHEA-COMP:11060"/>
        <dbReference type="Rhea" id="RHEA-COMP:11605"/>
        <dbReference type="ChEBI" id="CHEBI:15378"/>
        <dbReference type="ChEBI" id="CHEBI:30013"/>
        <dbReference type="ChEBI" id="CHEBI:30616"/>
        <dbReference type="ChEBI" id="CHEBI:61977"/>
        <dbReference type="ChEBI" id="CHEBI:456216"/>
        <dbReference type="EC" id="2.7.11.1"/>
    </reaction>
</comment>
<keyword evidence="2 18" id="KW-0723">Serine/threonine-protein kinase</keyword>
<feature type="domain" description="Bulb-type lectin" evidence="24">
    <location>
        <begin position="46"/>
        <end position="165"/>
    </location>
</feature>
<feature type="binding site" evidence="19">
    <location>
        <position position="572"/>
    </location>
    <ligand>
        <name>ATP</name>
        <dbReference type="ChEBI" id="CHEBI:30616"/>
    </ligand>
</feature>
<dbReference type="GO" id="GO:0106310">
    <property type="term" value="F:protein serine kinase activity"/>
    <property type="evidence" value="ECO:0007669"/>
    <property type="project" value="RHEA"/>
</dbReference>
<dbReference type="FunFam" id="1.10.510.10:FF:000589">
    <property type="entry name" value="Serine/threonine-protein kinase"/>
    <property type="match status" value="1"/>
</dbReference>
<dbReference type="PIRSF" id="PIRSF000641">
    <property type="entry name" value="SRK"/>
    <property type="match status" value="1"/>
</dbReference>
<evidence type="ECO:0000256" key="7">
    <source>
        <dbReference type="ARBA" id="ARBA00022734"/>
    </source>
</evidence>
<dbReference type="FunFam" id="2.90.10.10:FF:000023">
    <property type="entry name" value="G-type lectin S-receptor-like serine/threonine-protein kinase"/>
    <property type="match status" value="1"/>
</dbReference>
<gene>
    <name evidence="25" type="ORF">ACMD2_14460</name>
</gene>
<evidence type="ECO:0000256" key="6">
    <source>
        <dbReference type="ARBA" id="ARBA00022729"/>
    </source>
</evidence>
<feature type="region of interest" description="Disordered" evidence="20">
    <location>
        <begin position="748"/>
        <end position="770"/>
    </location>
</feature>
<dbReference type="SUPFAM" id="SSF51110">
    <property type="entry name" value="alpha-D-mannose-specific plant lectins"/>
    <property type="match status" value="1"/>
</dbReference>
<evidence type="ECO:0000256" key="8">
    <source>
        <dbReference type="ARBA" id="ARBA00022741"/>
    </source>
</evidence>
<dbReference type="AlphaFoldDB" id="A0A199V5X8"/>
<dbReference type="CDD" id="cd00028">
    <property type="entry name" value="B_lectin"/>
    <property type="match status" value="1"/>
</dbReference>
<comment type="caution">
    <text evidence="25">The sequence shown here is derived from an EMBL/GenBank/DDBJ whole genome shotgun (WGS) entry which is preliminary data.</text>
</comment>
<organism evidence="25 26">
    <name type="scientific">Ananas comosus</name>
    <name type="common">Pineapple</name>
    <name type="synonym">Ananas ananas</name>
    <dbReference type="NCBI Taxonomy" id="4615"/>
    <lineage>
        <taxon>Eukaryota</taxon>
        <taxon>Viridiplantae</taxon>
        <taxon>Streptophyta</taxon>
        <taxon>Embryophyta</taxon>
        <taxon>Tracheophyta</taxon>
        <taxon>Spermatophyta</taxon>
        <taxon>Magnoliopsida</taxon>
        <taxon>Liliopsida</taxon>
        <taxon>Poales</taxon>
        <taxon>Bromeliaceae</taxon>
        <taxon>Bromelioideae</taxon>
        <taxon>Ananas</taxon>
    </lineage>
</organism>
<evidence type="ECO:0000259" key="24">
    <source>
        <dbReference type="PROSITE" id="PS50927"/>
    </source>
</evidence>
<evidence type="ECO:0000256" key="2">
    <source>
        <dbReference type="ARBA" id="ARBA00022527"/>
    </source>
</evidence>
<keyword evidence="14 25" id="KW-0675">Receptor</keyword>
<dbReference type="SMART" id="SM00108">
    <property type="entry name" value="B_lectin"/>
    <property type="match status" value="1"/>
</dbReference>
<evidence type="ECO:0000256" key="10">
    <source>
        <dbReference type="ARBA" id="ARBA00022840"/>
    </source>
</evidence>
<keyword evidence="6 22" id="KW-0732">Signal</keyword>
<evidence type="ECO:0000259" key="23">
    <source>
        <dbReference type="PROSITE" id="PS50011"/>
    </source>
</evidence>
<dbReference type="FunFam" id="3.30.200.20:FF:000178">
    <property type="entry name" value="serine/threonine-protein kinase PBS1-like"/>
    <property type="match status" value="1"/>
</dbReference>
<keyword evidence="10 18" id="KW-0067">ATP-binding</keyword>
<evidence type="ECO:0000256" key="11">
    <source>
        <dbReference type="ARBA" id="ARBA00022989"/>
    </source>
</evidence>
<dbReference type="SMART" id="SM00220">
    <property type="entry name" value="S_TKc"/>
    <property type="match status" value="1"/>
</dbReference>
<evidence type="ECO:0000256" key="3">
    <source>
        <dbReference type="ARBA" id="ARBA00022536"/>
    </source>
</evidence>
<evidence type="ECO:0000256" key="13">
    <source>
        <dbReference type="ARBA" id="ARBA00023157"/>
    </source>
</evidence>
<keyword evidence="12 21" id="KW-0472">Membrane</keyword>
<feature type="domain" description="Protein kinase" evidence="23">
    <location>
        <begin position="543"/>
        <end position="848"/>
    </location>
</feature>
<dbReference type="Gene3D" id="2.90.10.10">
    <property type="entry name" value="Bulb-type lectin domain"/>
    <property type="match status" value="1"/>
</dbReference>
<evidence type="ECO:0000256" key="22">
    <source>
        <dbReference type="SAM" id="SignalP"/>
    </source>
</evidence>
<keyword evidence="13" id="KW-1015">Disulfide bond</keyword>
<dbReference type="GO" id="GO:0004674">
    <property type="term" value="F:protein serine/threonine kinase activity"/>
    <property type="evidence" value="ECO:0007669"/>
    <property type="project" value="UniProtKB-KW"/>
</dbReference>
<dbReference type="PROSITE" id="PS00108">
    <property type="entry name" value="PROTEIN_KINASE_ST"/>
    <property type="match status" value="1"/>
</dbReference>
<evidence type="ECO:0000256" key="15">
    <source>
        <dbReference type="ARBA" id="ARBA00023180"/>
    </source>
</evidence>
<dbReference type="Pfam" id="PF01453">
    <property type="entry name" value="B_lectin"/>
    <property type="match status" value="1"/>
</dbReference>
<protein>
    <recommendedName>
        <fullName evidence="18">Receptor-like serine/threonine-protein kinase</fullName>
        <ecNumber evidence="18">2.7.11.1</ecNumber>
    </recommendedName>
</protein>
<dbReference type="GO" id="GO:0030246">
    <property type="term" value="F:carbohydrate binding"/>
    <property type="evidence" value="ECO:0007669"/>
    <property type="project" value="UniProtKB-KW"/>
</dbReference>
<keyword evidence="5 21" id="KW-0812">Transmembrane</keyword>
<name>A0A199V5X8_ANACO</name>
<dbReference type="EC" id="2.7.11.1" evidence="18"/>
<keyword evidence="8 18" id="KW-0547">Nucleotide-binding</keyword>
<dbReference type="Gene3D" id="1.10.510.10">
    <property type="entry name" value="Transferase(Phosphotransferase) domain 1"/>
    <property type="match status" value="1"/>
</dbReference>
<dbReference type="GO" id="GO:0005524">
    <property type="term" value="F:ATP binding"/>
    <property type="evidence" value="ECO:0007669"/>
    <property type="project" value="UniProtKB-UniRule"/>
</dbReference>
<evidence type="ECO:0000256" key="19">
    <source>
        <dbReference type="PROSITE-ProRule" id="PRU10141"/>
    </source>
</evidence>
<dbReference type="InterPro" id="IPR051343">
    <property type="entry name" value="G-type_lectin_kinases/EP1-like"/>
</dbReference>
<keyword evidence="7 25" id="KW-0430">Lectin</keyword>
<evidence type="ECO:0000313" key="25">
    <source>
        <dbReference type="EMBL" id="OAY72291.1"/>
    </source>
</evidence>
<feature type="chain" id="PRO_5008508261" description="Receptor-like serine/threonine-protein kinase" evidence="22">
    <location>
        <begin position="35"/>
        <end position="907"/>
    </location>
</feature>
<reference evidence="25 26" key="1">
    <citation type="journal article" date="2016" name="DNA Res.">
        <title>The draft genome of MD-2 pineapple using hybrid error correction of long reads.</title>
        <authorList>
            <person name="Redwan R.M."/>
            <person name="Saidin A."/>
            <person name="Kumar S.V."/>
        </authorList>
    </citation>
    <scope>NUCLEOTIDE SEQUENCE [LARGE SCALE GENOMIC DNA]</scope>
    <source>
        <strain evidence="26">cv. MD2</strain>
        <tissue evidence="25">Leaf</tissue>
    </source>
</reference>
<sequence length="907" mass="96919">MSPSSSSSSSSSLFKLSSFLLLLLCFRFFYVADATTKVAVEFIYPNFSASALLFIDTYGVFLASGSGAFQAAVFNPPNQQSRYYLAVLHAASKTVVWAANRAAPIPDNSGLVLLSTLGLSITSSNGSLLWSTPALRSPVAALRLLDSGNLLLVNAANATLWQSFDHPSDSLLSSQLVPAGSYLTSYVSDNDFAEGDYRLVVTTSDAVLTWLGSRYWSLAGDVRSIKDNDDAVAFMTANYTGLSLLSSVGGVVIKVYLPAAEFRIVKLCSDGRLQITSYSSLNSSSPSSSEFVAPSGPCDLPLSCGTFNLCTPKGNSSSCNCLPLFAPSPNGGCLPGDGSVLASSSSCGSNDLSESSSSYLSLRSGTVYFENKFAAPVSTGRDEPACRGICTGNCSCIGYFFDGSSKSCYILEHQMGSFLNSTASEAADTLGYIKIVGTASPPNTPSSNSPMTHLVPILLPSIAAFLLIFMLALIMLVWWRKRIKKRMKRFKTMVMKEIQLGRHKSPGRASSDFDYDDDDAGEEILIPGMPTRFTYEELEVVTGNFRTKIGSGGFGSVYKGELPDKSPVAVKKIEGVGFQGRREFCTEIAVIGNIRHVNLVRLRGFCAQGARRLLVYEFMNRGSLDRPLFGSGAGPVLEWGERMAVAVGAARGLAYLHSECDHKIVHCDVKPENILLADGGQVKIADFGLAKLMGPDQSGLFTTMRGTRGYLAPEWLANAAISDRIDVYSFGMVLLELLRGRKNRSVRVSDGESGGWSSGTGGSTGGGCGGGGGGGGEYFPLLALERHEQGRYEELADPRLERRVVEEEVRRVVKVALCCLHEEPALRPSMAAVVGMLEGKAEASEPRVESLGFLRLYGRGYVDPASKEGMDAAAQKGFFTGGDTTASVMSTTTAQSYVSSQEVSGPR</sequence>
<keyword evidence="9 18" id="KW-0418">Kinase</keyword>
<dbReference type="GO" id="GO:0051707">
    <property type="term" value="P:response to other organism"/>
    <property type="evidence" value="ECO:0007669"/>
    <property type="project" value="UniProtKB-ARBA"/>
</dbReference>
<dbReference type="InterPro" id="IPR008271">
    <property type="entry name" value="Ser/Thr_kinase_AS"/>
</dbReference>
<evidence type="ECO:0000256" key="5">
    <source>
        <dbReference type="ARBA" id="ARBA00022692"/>
    </source>
</evidence>
<evidence type="ECO:0000256" key="4">
    <source>
        <dbReference type="ARBA" id="ARBA00022679"/>
    </source>
</evidence>
<dbReference type="InterPro" id="IPR000719">
    <property type="entry name" value="Prot_kinase_dom"/>
</dbReference>
<dbReference type="Proteomes" id="UP000092600">
    <property type="component" value="Unassembled WGS sequence"/>
</dbReference>
<keyword evidence="11 21" id="KW-1133">Transmembrane helix</keyword>
<dbReference type="EMBL" id="LSRQ01003165">
    <property type="protein sequence ID" value="OAY72291.1"/>
    <property type="molecule type" value="Genomic_DNA"/>
</dbReference>
<evidence type="ECO:0000256" key="12">
    <source>
        <dbReference type="ARBA" id="ARBA00023136"/>
    </source>
</evidence>
<dbReference type="PROSITE" id="PS00107">
    <property type="entry name" value="PROTEIN_KINASE_ATP"/>
    <property type="match status" value="1"/>
</dbReference>
<evidence type="ECO:0000313" key="26">
    <source>
        <dbReference type="Proteomes" id="UP000092600"/>
    </source>
</evidence>
<evidence type="ECO:0000256" key="17">
    <source>
        <dbReference type="ARBA" id="ARBA00048679"/>
    </source>
</evidence>
<comment type="catalytic activity">
    <reaction evidence="17 18">
        <text>L-seryl-[protein] + ATP = O-phospho-L-seryl-[protein] + ADP + H(+)</text>
        <dbReference type="Rhea" id="RHEA:17989"/>
        <dbReference type="Rhea" id="RHEA-COMP:9863"/>
        <dbReference type="Rhea" id="RHEA-COMP:11604"/>
        <dbReference type="ChEBI" id="CHEBI:15378"/>
        <dbReference type="ChEBI" id="CHEBI:29999"/>
        <dbReference type="ChEBI" id="CHEBI:30616"/>
        <dbReference type="ChEBI" id="CHEBI:83421"/>
        <dbReference type="ChEBI" id="CHEBI:456216"/>
        <dbReference type="EC" id="2.7.11.1"/>
    </reaction>
</comment>
<dbReference type="STRING" id="4615.A0A199V5X8"/>
<dbReference type="InterPro" id="IPR024171">
    <property type="entry name" value="SRK-like_kinase"/>
</dbReference>
<evidence type="ECO:0000256" key="20">
    <source>
        <dbReference type="SAM" id="MobiDB-lite"/>
    </source>
</evidence>
<evidence type="ECO:0000256" key="9">
    <source>
        <dbReference type="ARBA" id="ARBA00022777"/>
    </source>
</evidence>
<feature type="compositionally biased region" description="Gly residues" evidence="20">
    <location>
        <begin position="752"/>
        <end position="770"/>
    </location>
</feature>
<dbReference type="Pfam" id="PF00069">
    <property type="entry name" value="Pkinase"/>
    <property type="match status" value="1"/>
</dbReference>
<keyword evidence="4 18" id="KW-0808">Transferase</keyword>
<comment type="similarity">
    <text evidence="18">Belongs to the protein kinase superfamily. Ser/Thr protein kinase family.</text>
</comment>
<dbReference type="SUPFAM" id="SSF56112">
    <property type="entry name" value="Protein kinase-like (PK-like)"/>
    <property type="match status" value="1"/>
</dbReference>
<dbReference type="PROSITE" id="PS50011">
    <property type="entry name" value="PROTEIN_KINASE_DOM"/>
    <property type="match status" value="1"/>
</dbReference>
<dbReference type="Gene3D" id="3.30.200.20">
    <property type="entry name" value="Phosphorylase Kinase, domain 1"/>
    <property type="match status" value="1"/>
</dbReference>
<feature type="transmembrane region" description="Helical" evidence="21">
    <location>
        <begin position="457"/>
        <end position="479"/>
    </location>
</feature>
<accession>A0A199V5X8</accession>
<evidence type="ECO:0000256" key="14">
    <source>
        <dbReference type="ARBA" id="ARBA00023170"/>
    </source>
</evidence>
<feature type="signal peptide" evidence="22">
    <location>
        <begin position="1"/>
        <end position="34"/>
    </location>
</feature>
<dbReference type="InterPro" id="IPR001480">
    <property type="entry name" value="Bulb-type_lectin_dom"/>
</dbReference>
<dbReference type="InterPro" id="IPR017441">
    <property type="entry name" value="Protein_kinase_ATP_BS"/>
</dbReference>
<dbReference type="GO" id="GO:0016020">
    <property type="term" value="C:membrane"/>
    <property type="evidence" value="ECO:0007669"/>
    <property type="project" value="UniProtKB-SubCell"/>
</dbReference>
<evidence type="ECO:0000256" key="21">
    <source>
        <dbReference type="SAM" id="Phobius"/>
    </source>
</evidence>
<evidence type="ECO:0000256" key="1">
    <source>
        <dbReference type="ARBA" id="ARBA00004479"/>
    </source>
</evidence>
<comment type="subcellular location">
    <subcellularLocation>
        <location evidence="1">Membrane</location>
        <topology evidence="1">Single-pass type I membrane protein</topology>
    </subcellularLocation>
</comment>
<dbReference type="InterPro" id="IPR011009">
    <property type="entry name" value="Kinase-like_dom_sf"/>
</dbReference>
<dbReference type="PANTHER" id="PTHR47976:SF60">
    <property type="entry name" value="RECEPTOR-LIKE SERINE_THREONINE-PROTEIN KINASE"/>
    <property type="match status" value="1"/>
</dbReference>
<keyword evidence="3" id="KW-0245">EGF-like domain</keyword>
<proteinExistence type="inferred from homology"/>
<evidence type="ECO:0000256" key="18">
    <source>
        <dbReference type="PIRNR" id="PIRNR000641"/>
    </source>
</evidence>
<dbReference type="PROSITE" id="PS50927">
    <property type="entry name" value="BULB_LECTIN"/>
    <property type="match status" value="1"/>
</dbReference>
<evidence type="ECO:0000256" key="16">
    <source>
        <dbReference type="ARBA" id="ARBA00047899"/>
    </source>
</evidence>